<sequence length="98" mass="11233">MYSLACNAVTEVQSNQKYSRTKSTIEPMYDESNNVRSDNEQSNQCTVEPAEQSEPMYDRTNEQSDNVRSHRTSNQKYGRTNGTVRTSQTVEPMAQFEP</sequence>
<keyword evidence="3" id="KW-1185">Reference proteome</keyword>
<feature type="compositionally biased region" description="Polar residues" evidence="1">
    <location>
        <begin position="72"/>
        <end position="90"/>
    </location>
</feature>
<dbReference type="AlphaFoldDB" id="A0A4Y2VLJ6"/>
<protein>
    <submittedName>
        <fullName evidence="2">Uncharacterized protein</fullName>
    </submittedName>
</protein>
<gene>
    <name evidence="2" type="ORF">AVEN_222219_1</name>
</gene>
<dbReference type="Proteomes" id="UP000499080">
    <property type="component" value="Unassembled WGS sequence"/>
</dbReference>
<comment type="caution">
    <text evidence="2">The sequence shown here is derived from an EMBL/GenBank/DDBJ whole genome shotgun (WGS) entry which is preliminary data.</text>
</comment>
<organism evidence="2 3">
    <name type="scientific">Araneus ventricosus</name>
    <name type="common">Orbweaver spider</name>
    <name type="synonym">Epeira ventricosa</name>
    <dbReference type="NCBI Taxonomy" id="182803"/>
    <lineage>
        <taxon>Eukaryota</taxon>
        <taxon>Metazoa</taxon>
        <taxon>Ecdysozoa</taxon>
        <taxon>Arthropoda</taxon>
        <taxon>Chelicerata</taxon>
        <taxon>Arachnida</taxon>
        <taxon>Araneae</taxon>
        <taxon>Araneomorphae</taxon>
        <taxon>Entelegynae</taxon>
        <taxon>Araneoidea</taxon>
        <taxon>Araneidae</taxon>
        <taxon>Araneus</taxon>
    </lineage>
</organism>
<dbReference type="EMBL" id="BGPR01048278">
    <property type="protein sequence ID" value="GBO25298.1"/>
    <property type="molecule type" value="Genomic_DNA"/>
</dbReference>
<feature type="compositionally biased region" description="Polar residues" evidence="1">
    <location>
        <begin position="15"/>
        <end position="24"/>
    </location>
</feature>
<feature type="region of interest" description="Disordered" evidence="1">
    <location>
        <begin position="15"/>
        <end position="98"/>
    </location>
</feature>
<feature type="compositionally biased region" description="Polar residues" evidence="1">
    <location>
        <begin position="31"/>
        <end position="46"/>
    </location>
</feature>
<evidence type="ECO:0000313" key="3">
    <source>
        <dbReference type="Proteomes" id="UP000499080"/>
    </source>
</evidence>
<evidence type="ECO:0000256" key="1">
    <source>
        <dbReference type="SAM" id="MobiDB-lite"/>
    </source>
</evidence>
<name>A0A4Y2VLJ6_ARAVE</name>
<evidence type="ECO:0000313" key="2">
    <source>
        <dbReference type="EMBL" id="GBO25298.1"/>
    </source>
</evidence>
<proteinExistence type="predicted"/>
<reference evidence="2 3" key="1">
    <citation type="journal article" date="2019" name="Sci. Rep.">
        <title>Orb-weaving spider Araneus ventricosus genome elucidates the spidroin gene catalogue.</title>
        <authorList>
            <person name="Kono N."/>
            <person name="Nakamura H."/>
            <person name="Ohtoshi R."/>
            <person name="Moran D.A.P."/>
            <person name="Shinohara A."/>
            <person name="Yoshida Y."/>
            <person name="Fujiwara M."/>
            <person name="Mori M."/>
            <person name="Tomita M."/>
            <person name="Arakawa K."/>
        </authorList>
    </citation>
    <scope>NUCLEOTIDE SEQUENCE [LARGE SCALE GENOMIC DNA]</scope>
</reference>
<accession>A0A4Y2VLJ6</accession>
<feature type="compositionally biased region" description="Basic and acidic residues" evidence="1">
    <location>
        <begin position="56"/>
        <end position="68"/>
    </location>
</feature>